<organism evidence="8 9">
    <name type="scientific">Pseudomonas asturiensis</name>
    <dbReference type="NCBI Taxonomy" id="1190415"/>
    <lineage>
        <taxon>Bacteria</taxon>
        <taxon>Pseudomonadati</taxon>
        <taxon>Pseudomonadota</taxon>
        <taxon>Gammaproteobacteria</taxon>
        <taxon>Pseudomonadales</taxon>
        <taxon>Pseudomonadaceae</taxon>
        <taxon>Pseudomonas</taxon>
    </lineage>
</organism>
<dbReference type="PROSITE" id="PS00444">
    <property type="entry name" value="POLYPRENYL_SYNTHASE_2"/>
    <property type="match status" value="1"/>
</dbReference>
<dbReference type="AlphaFoldDB" id="A0A1M7JNV5"/>
<reference evidence="8 9" key="1">
    <citation type="submission" date="2016-11" db="EMBL/GenBank/DDBJ databases">
        <authorList>
            <person name="Jaros S."/>
            <person name="Januszkiewicz K."/>
            <person name="Wedrychowicz H."/>
        </authorList>
    </citation>
    <scope>NUCLEOTIDE SEQUENCE [LARGE SCALE GENOMIC DNA]</scope>
    <source>
        <strain evidence="8 9">LMG 26898</strain>
    </source>
</reference>
<comment type="cofactor">
    <cofactor evidence="1">
        <name>Mg(2+)</name>
        <dbReference type="ChEBI" id="CHEBI:18420"/>
    </cofactor>
</comment>
<dbReference type="PANTHER" id="PTHR43281">
    <property type="entry name" value="FARNESYL DIPHOSPHATE SYNTHASE"/>
    <property type="match status" value="1"/>
</dbReference>
<dbReference type="GO" id="GO:0004659">
    <property type="term" value="F:prenyltransferase activity"/>
    <property type="evidence" value="ECO:0007669"/>
    <property type="project" value="InterPro"/>
</dbReference>
<gene>
    <name evidence="8" type="ORF">SAMN05216593_101468</name>
</gene>
<dbReference type="GO" id="GO:0046872">
    <property type="term" value="F:metal ion binding"/>
    <property type="evidence" value="ECO:0007669"/>
    <property type="project" value="UniProtKB-KW"/>
</dbReference>
<evidence type="ECO:0000256" key="3">
    <source>
        <dbReference type="ARBA" id="ARBA00022679"/>
    </source>
</evidence>
<evidence type="ECO:0000256" key="4">
    <source>
        <dbReference type="ARBA" id="ARBA00022723"/>
    </source>
</evidence>
<accession>A0A1M7JNV5</accession>
<dbReference type="Pfam" id="PF00348">
    <property type="entry name" value="polyprenyl_synt"/>
    <property type="match status" value="1"/>
</dbReference>
<dbReference type="PROSITE" id="PS00723">
    <property type="entry name" value="POLYPRENYL_SYNTHASE_1"/>
    <property type="match status" value="1"/>
</dbReference>
<protein>
    <submittedName>
        <fullName evidence="8">Geranylgeranyl diphosphate synthase, type II</fullName>
    </submittedName>
</protein>
<dbReference type="FunFam" id="1.10.600.10:FF:000001">
    <property type="entry name" value="Geranylgeranyl diphosphate synthase"/>
    <property type="match status" value="1"/>
</dbReference>
<proteinExistence type="inferred from homology"/>
<evidence type="ECO:0000256" key="2">
    <source>
        <dbReference type="ARBA" id="ARBA00006706"/>
    </source>
</evidence>
<keyword evidence="4" id="KW-0479">Metal-binding</keyword>
<keyword evidence="3 7" id="KW-0808">Transferase</keyword>
<dbReference type="Proteomes" id="UP000183983">
    <property type="component" value="Unassembled WGS sequence"/>
</dbReference>
<dbReference type="GO" id="GO:0008654">
    <property type="term" value="P:phospholipid biosynthetic process"/>
    <property type="evidence" value="ECO:0007669"/>
    <property type="project" value="UniProtKB-ARBA"/>
</dbReference>
<dbReference type="STRING" id="1190415.SAMN05216593_101468"/>
<dbReference type="InterPro" id="IPR000092">
    <property type="entry name" value="Polyprenyl_synt"/>
</dbReference>
<keyword evidence="6" id="KW-0414">Isoprene biosynthesis</keyword>
<name>A0A1M7JNV5_9PSED</name>
<evidence type="ECO:0000256" key="6">
    <source>
        <dbReference type="ARBA" id="ARBA00023229"/>
    </source>
</evidence>
<dbReference type="PANTHER" id="PTHR43281:SF1">
    <property type="entry name" value="FARNESYL DIPHOSPHATE SYNTHASE"/>
    <property type="match status" value="1"/>
</dbReference>
<evidence type="ECO:0000256" key="7">
    <source>
        <dbReference type="RuleBase" id="RU004466"/>
    </source>
</evidence>
<evidence type="ECO:0000313" key="8">
    <source>
        <dbReference type="EMBL" id="SHM54694.1"/>
    </source>
</evidence>
<dbReference type="CDD" id="cd00685">
    <property type="entry name" value="Trans_IPPS_HT"/>
    <property type="match status" value="1"/>
</dbReference>
<dbReference type="Gene3D" id="1.10.600.10">
    <property type="entry name" value="Farnesyl Diphosphate Synthase"/>
    <property type="match status" value="1"/>
</dbReference>
<sequence>MTKMELDAPLDNGLIKHLASLRERIERRLDELLPTDGGERDLVTLAMRESTLAPGKRVRPMLLMLAAEGLGHCDSPSLELGCAVEMIHAASLVLDDMPCMDDAQLRRGRPTVHLTFGQDVAILAAVALLSRAFGVVAAIDDVSPVVRTRIVQIMANAVGMQGLVRGQYQDLREGQHSRSAEEIALTNRLKTGVLFGAIMDMAWLISDADDRARVALQGFATELGHAFQLYDDLQDNAVDNAKDQGKDQGKSTLVSLYGEQKVAEQFNAHLRSAEDYLIQAYGSTQTISDYLRLIFLKAARP</sequence>
<dbReference type="SUPFAM" id="SSF48576">
    <property type="entry name" value="Terpenoid synthases"/>
    <property type="match status" value="1"/>
</dbReference>
<dbReference type="SFLD" id="SFLDS00005">
    <property type="entry name" value="Isoprenoid_Synthase_Type_I"/>
    <property type="match status" value="1"/>
</dbReference>
<evidence type="ECO:0000256" key="5">
    <source>
        <dbReference type="ARBA" id="ARBA00022842"/>
    </source>
</evidence>
<comment type="similarity">
    <text evidence="2 7">Belongs to the FPP/GGPP synthase family.</text>
</comment>
<dbReference type="EMBL" id="FRDA01000001">
    <property type="protein sequence ID" value="SHM54694.1"/>
    <property type="molecule type" value="Genomic_DNA"/>
</dbReference>
<keyword evidence="5" id="KW-0460">Magnesium</keyword>
<dbReference type="InterPro" id="IPR033749">
    <property type="entry name" value="Polyprenyl_synt_CS"/>
</dbReference>
<dbReference type="GO" id="GO:0016114">
    <property type="term" value="P:terpenoid biosynthetic process"/>
    <property type="evidence" value="ECO:0007669"/>
    <property type="project" value="UniProtKB-ARBA"/>
</dbReference>
<evidence type="ECO:0000256" key="1">
    <source>
        <dbReference type="ARBA" id="ARBA00001946"/>
    </source>
</evidence>
<evidence type="ECO:0000313" key="9">
    <source>
        <dbReference type="Proteomes" id="UP000183983"/>
    </source>
</evidence>
<dbReference type="InterPro" id="IPR008949">
    <property type="entry name" value="Isoprenoid_synthase_dom_sf"/>
</dbReference>